<evidence type="ECO:0000313" key="1">
    <source>
        <dbReference type="EMBL" id="MFD2522401.1"/>
    </source>
</evidence>
<accession>A0ABW5J8L9</accession>
<name>A0ABW5J8L9_9BACT</name>
<evidence type="ECO:0000313" key="2">
    <source>
        <dbReference type="Proteomes" id="UP001597510"/>
    </source>
</evidence>
<sequence length="100" mass="10824">MVNAKHLATFVLGAAAGVALHKYLQTEEGEKALADLKDKANQFKGEAEGAIDKAPEYFEKLKTEGAEALKQYFPGAEKFLQDLFGGKTTENPTPPSEPQV</sequence>
<proteinExistence type="predicted"/>
<reference evidence="2" key="1">
    <citation type="journal article" date="2019" name="Int. J. Syst. Evol. Microbiol.">
        <title>The Global Catalogue of Microorganisms (GCM) 10K type strain sequencing project: providing services to taxonomists for standard genome sequencing and annotation.</title>
        <authorList>
            <consortium name="The Broad Institute Genomics Platform"/>
            <consortium name="The Broad Institute Genome Sequencing Center for Infectious Disease"/>
            <person name="Wu L."/>
            <person name="Ma J."/>
        </authorList>
    </citation>
    <scope>NUCLEOTIDE SEQUENCE [LARGE SCALE GENOMIC DNA]</scope>
    <source>
        <strain evidence="2">KCTC 52344</strain>
    </source>
</reference>
<comment type="caution">
    <text evidence="1">The sequence shown here is derived from an EMBL/GenBank/DDBJ whole genome shotgun (WGS) entry which is preliminary data.</text>
</comment>
<dbReference type="Proteomes" id="UP001597510">
    <property type="component" value="Unassembled WGS sequence"/>
</dbReference>
<keyword evidence="2" id="KW-1185">Reference proteome</keyword>
<organism evidence="1 2">
    <name type="scientific">Emticicia soli</name>
    <dbReference type="NCBI Taxonomy" id="2027878"/>
    <lineage>
        <taxon>Bacteria</taxon>
        <taxon>Pseudomonadati</taxon>
        <taxon>Bacteroidota</taxon>
        <taxon>Cytophagia</taxon>
        <taxon>Cytophagales</taxon>
        <taxon>Leadbetterellaceae</taxon>
        <taxon>Emticicia</taxon>
    </lineage>
</organism>
<dbReference type="RefSeq" id="WP_340240419.1">
    <property type="nucleotide sequence ID" value="NZ_JBBEWC010000020.1"/>
</dbReference>
<dbReference type="EMBL" id="JBHULC010000019">
    <property type="protein sequence ID" value="MFD2522401.1"/>
    <property type="molecule type" value="Genomic_DNA"/>
</dbReference>
<gene>
    <name evidence="1" type="ORF">ACFSR2_16000</name>
</gene>
<protein>
    <submittedName>
        <fullName evidence="1">YtxH domain-containing protein</fullName>
    </submittedName>
</protein>